<dbReference type="GO" id="GO:0044571">
    <property type="term" value="P:[2Fe-2S] cluster assembly"/>
    <property type="evidence" value="ECO:0007669"/>
    <property type="project" value="UniProtKB-ARBA"/>
</dbReference>
<evidence type="ECO:0000256" key="6">
    <source>
        <dbReference type="ARBA" id="ARBA00067618"/>
    </source>
</evidence>
<dbReference type="SUPFAM" id="SSF52833">
    <property type="entry name" value="Thioredoxin-like"/>
    <property type="match status" value="1"/>
</dbReference>
<dbReference type="InterPro" id="IPR036249">
    <property type="entry name" value="Thioredoxin-like_sf"/>
</dbReference>
<dbReference type="InterPro" id="IPR002109">
    <property type="entry name" value="Glutaredoxin"/>
</dbReference>
<accession>A0A3M7ECT4</accession>
<dbReference type="InterPro" id="IPR033658">
    <property type="entry name" value="GRX_PICOT-like"/>
</dbReference>
<evidence type="ECO:0000259" key="8">
    <source>
        <dbReference type="Pfam" id="PF00462"/>
    </source>
</evidence>
<dbReference type="CDD" id="cd03028">
    <property type="entry name" value="GRX_PICOT_like"/>
    <property type="match status" value="1"/>
</dbReference>
<dbReference type="NCBIfam" id="TIGR00365">
    <property type="entry name" value="Grx4 family monothiol glutaredoxin"/>
    <property type="match status" value="1"/>
</dbReference>
<keyword evidence="1" id="KW-0001">2Fe-2S</keyword>
<evidence type="ECO:0000256" key="7">
    <source>
        <dbReference type="SAM" id="MobiDB-lite"/>
    </source>
</evidence>
<dbReference type="GO" id="GO:0015036">
    <property type="term" value="F:disulfide oxidoreductase activity"/>
    <property type="evidence" value="ECO:0007669"/>
    <property type="project" value="UniProtKB-ARBA"/>
</dbReference>
<dbReference type="AlphaFoldDB" id="A0A3M7ECT4"/>
<dbReference type="Proteomes" id="UP000269276">
    <property type="component" value="Unassembled WGS sequence"/>
</dbReference>
<evidence type="ECO:0000256" key="4">
    <source>
        <dbReference type="ARBA" id="ARBA00023014"/>
    </source>
</evidence>
<organism evidence="9 10">
    <name type="scientific">Hortaea werneckii</name>
    <name type="common">Black yeast</name>
    <name type="synonym">Cladosporium werneckii</name>
    <dbReference type="NCBI Taxonomy" id="91943"/>
    <lineage>
        <taxon>Eukaryota</taxon>
        <taxon>Fungi</taxon>
        <taxon>Dikarya</taxon>
        <taxon>Ascomycota</taxon>
        <taxon>Pezizomycotina</taxon>
        <taxon>Dothideomycetes</taxon>
        <taxon>Dothideomycetidae</taxon>
        <taxon>Mycosphaerellales</taxon>
        <taxon>Teratosphaeriaceae</taxon>
        <taxon>Hortaea</taxon>
    </lineage>
</organism>
<dbReference type="Pfam" id="PF00462">
    <property type="entry name" value="Glutaredoxin"/>
    <property type="match status" value="1"/>
</dbReference>
<sequence length="537" mass="60045">MVSIQRFRSSPSRLPSNTSPIMFLRRVFSAVAGQALRPQSNPILSSRFAPLQKSFLSTETRSAIDKAVGSAPVVLFMKGTPETPQCGFSRASIQILGLQGVNPQKFTAFNVLEDEELRSGIKEYSDWPTVPQLYVEKEFVGGTDIMMSMHQDGSLAKLLEEKGVLHTLCTINFAVNPVRAVHAAAKPIAKDREVYHHWWLAASLRACPLGGRRSRDALALQEDRRLDFTSCPDTAFVSSRVFAVARLTAAIFTLHYQNCSMKRSNHPAQAASEAGDFERDPQGHKRGAKRQNSTVFIGGLFAGPRATRRKVDEQQQYSEAEGKGEPSFQRHSTLRRQAEKHPCYRRFLEATERYKEGVHNAGKQLIDPVFDELVGRINGLDVHGKPLGLHSTISESDMKEADRLAGALSIPFEGEVIHVGIKHGNGTVERRQVNLSDNLKKSETNFEQRKKTYDERFETYHEVCHSIDALLADLSDANNADIQRAEAKLNAELAEIDRSKRTHQEQSLRELSDVHAKNKAESDAMARKMQDFLIALQ</sequence>
<keyword evidence="2" id="KW-0479">Metal-binding</keyword>
<reference evidence="9 10" key="1">
    <citation type="journal article" date="2018" name="BMC Genomics">
        <title>Genomic evidence for intraspecific hybridization in a clonal and extremely halotolerant yeast.</title>
        <authorList>
            <person name="Gostincar C."/>
            <person name="Stajich J.E."/>
            <person name="Zupancic J."/>
            <person name="Zalar P."/>
            <person name="Gunde-Cimerman N."/>
        </authorList>
    </citation>
    <scope>NUCLEOTIDE SEQUENCE [LARGE SCALE GENOMIC DNA]</scope>
    <source>
        <strain evidence="9 10">EXF-2682</strain>
    </source>
</reference>
<gene>
    <name evidence="9" type="ORF">D0863_03215</name>
</gene>
<dbReference type="GO" id="GO:0005759">
    <property type="term" value="C:mitochondrial matrix"/>
    <property type="evidence" value="ECO:0007669"/>
    <property type="project" value="TreeGrafter"/>
</dbReference>
<dbReference type="PANTHER" id="PTHR10293">
    <property type="entry name" value="GLUTAREDOXIN FAMILY MEMBER"/>
    <property type="match status" value="1"/>
</dbReference>
<dbReference type="GO" id="GO:0051537">
    <property type="term" value="F:2 iron, 2 sulfur cluster binding"/>
    <property type="evidence" value="ECO:0007669"/>
    <property type="project" value="UniProtKB-KW"/>
</dbReference>
<keyword evidence="3" id="KW-0408">Iron</keyword>
<dbReference type="EMBL" id="QWIP01000075">
    <property type="protein sequence ID" value="RMY74428.1"/>
    <property type="molecule type" value="Genomic_DNA"/>
</dbReference>
<evidence type="ECO:0000313" key="10">
    <source>
        <dbReference type="Proteomes" id="UP000269276"/>
    </source>
</evidence>
<dbReference type="VEuPathDB" id="FungiDB:BTJ68_04666"/>
<name>A0A3M7ECT4_HORWE</name>
<keyword evidence="4" id="KW-0411">Iron-sulfur</keyword>
<evidence type="ECO:0000256" key="2">
    <source>
        <dbReference type="ARBA" id="ARBA00022723"/>
    </source>
</evidence>
<dbReference type="PROSITE" id="PS51354">
    <property type="entry name" value="GLUTAREDOXIN_2"/>
    <property type="match status" value="1"/>
</dbReference>
<feature type="region of interest" description="Disordered" evidence="7">
    <location>
        <begin position="266"/>
        <end position="289"/>
    </location>
</feature>
<dbReference type="FunFam" id="3.40.30.10:FF:000005">
    <property type="entry name" value="Glutaredoxin 5"/>
    <property type="match status" value="1"/>
</dbReference>
<feature type="domain" description="Glutaredoxin" evidence="8">
    <location>
        <begin position="73"/>
        <end position="140"/>
    </location>
</feature>
<evidence type="ECO:0000256" key="1">
    <source>
        <dbReference type="ARBA" id="ARBA00022714"/>
    </source>
</evidence>
<dbReference type="InterPro" id="IPR004480">
    <property type="entry name" value="Monothiol_GRX-rel"/>
</dbReference>
<evidence type="ECO:0000313" key="9">
    <source>
        <dbReference type="EMBL" id="RMY74428.1"/>
    </source>
</evidence>
<feature type="region of interest" description="Disordered" evidence="7">
    <location>
        <begin position="307"/>
        <end position="336"/>
    </location>
</feature>
<dbReference type="OrthoDB" id="415696at2759"/>
<protein>
    <recommendedName>
        <fullName evidence="6">Monothiol glutaredoxin-5, mitochondrial</fullName>
    </recommendedName>
</protein>
<dbReference type="GO" id="GO:0046872">
    <property type="term" value="F:metal ion binding"/>
    <property type="evidence" value="ECO:0007669"/>
    <property type="project" value="UniProtKB-KW"/>
</dbReference>
<keyword evidence="5" id="KW-0676">Redox-active center</keyword>
<evidence type="ECO:0000256" key="5">
    <source>
        <dbReference type="ARBA" id="ARBA00023284"/>
    </source>
</evidence>
<evidence type="ECO:0000256" key="3">
    <source>
        <dbReference type="ARBA" id="ARBA00023004"/>
    </source>
</evidence>
<dbReference type="Gene3D" id="3.40.30.10">
    <property type="entry name" value="Glutaredoxin"/>
    <property type="match status" value="1"/>
</dbReference>
<dbReference type="PANTHER" id="PTHR10293:SF16">
    <property type="entry name" value="GLUTAREDOXIN-RELATED PROTEIN 5, MITOCHONDRIAL"/>
    <property type="match status" value="1"/>
</dbReference>
<comment type="caution">
    <text evidence="9">The sequence shown here is derived from an EMBL/GenBank/DDBJ whole genome shotgun (WGS) entry which is preliminary data.</text>
</comment>
<proteinExistence type="predicted"/>